<sequence length="89" mass="9393">MLHPSRIGLQVACRSVRKLAKGGAVRLQHRPERRPEVDAAPILDELRAAEGAAIALQGGVRPEADGWIAALEQGEQPVGDGDRQAALGP</sequence>
<dbReference type="AlphaFoldDB" id="A0A645J3S1"/>
<gene>
    <name evidence="1" type="ORF">SDC9_205984</name>
</gene>
<protein>
    <submittedName>
        <fullName evidence="1">Uncharacterized protein</fullName>
    </submittedName>
</protein>
<accession>A0A645J3S1</accession>
<organism evidence="1">
    <name type="scientific">bioreactor metagenome</name>
    <dbReference type="NCBI Taxonomy" id="1076179"/>
    <lineage>
        <taxon>unclassified sequences</taxon>
        <taxon>metagenomes</taxon>
        <taxon>ecological metagenomes</taxon>
    </lineage>
</organism>
<name>A0A645J3S1_9ZZZZ</name>
<evidence type="ECO:0000313" key="1">
    <source>
        <dbReference type="EMBL" id="MPN58281.1"/>
    </source>
</evidence>
<dbReference type="EMBL" id="VSSQ01130781">
    <property type="protein sequence ID" value="MPN58281.1"/>
    <property type="molecule type" value="Genomic_DNA"/>
</dbReference>
<comment type="caution">
    <text evidence="1">The sequence shown here is derived from an EMBL/GenBank/DDBJ whole genome shotgun (WGS) entry which is preliminary data.</text>
</comment>
<proteinExistence type="predicted"/>
<reference evidence="1" key="1">
    <citation type="submission" date="2019-08" db="EMBL/GenBank/DDBJ databases">
        <authorList>
            <person name="Kucharzyk K."/>
            <person name="Murdoch R.W."/>
            <person name="Higgins S."/>
            <person name="Loffler F."/>
        </authorList>
    </citation>
    <scope>NUCLEOTIDE SEQUENCE</scope>
</reference>